<evidence type="ECO:0000256" key="1">
    <source>
        <dbReference type="ARBA" id="ARBA00022679"/>
    </source>
</evidence>
<dbReference type="InterPro" id="IPR003673">
    <property type="entry name" value="CoA-Trfase_fam_III"/>
</dbReference>
<keyword evidence="1 3" id="KW-0808">Transferase</keyword>
<sequence>MTGADDESGGPLDGVRVVDLSSVVMGPLATSILADLGADVVKVEPPGGDVGRHRGTARSDGMSGLALGLHKDKRSVVLDLAGTDGRTALDALLRDADSVVMNLRPASRTRMGLDPASLRAAHPRLVVCTAQAFGSDSSRAERPGYDDTVQAASGTADLFRLAGGDPQLVPTILADKVCGLTIAYSLLAALLHRERTGRGQWVDVPMVDTMIGFNLVEHLDGGTFRPPAGEVGWSRVLTAGRGPHRTADGWISILPYTHRDWERFLSTTGRRTLLDDPRFATPAARAANLAALMSEVSSILVTEPTGHWIEHCARHGIAAERVLRIDDVADDPYVRERGLVVDADHPSEGPYRYVTPAPRFSASPPRLRRHAPRAGADTRSVLEDLGLPPAMIDRIVATAADAEQVV</sequence>
<evidence type="ECO:0000313" key="3">
    <source>
        <dbReference type="EMBL" id="MEQ3548953.1"/>
    </source>
</evidence>
<dbReference type="Pfam" id="PF02515">
    <property type="entry name" value="CoA_transf_3"/>
    <property type="match status" value="1"/>
</dbReference>
<dbReference type="InterPro" id="IPR044855">
    <property type="entry name" value="CoA-Trfase_III_dom3_sf"/>
</dbReference>
<dbReference type="Gene3D" id="3.40.50.10540">
    <property type="entry name" value="Crotonobetainyl-coa:carnitine coa-transferase, domain 1"/>
    <property type="match status" value="1"/>
</dbReference>
<dbReference type="EC" id="2.8.3.-" evidence="3"/>
<dbReference type="PANTHER" id="PTHR48207">
    <property type="entry name" value="SUCCINATE--HYDROXYMETHYLGLUTARATE COA-TRANSFERASE"/>
    <property type="match status" value="1"/>
</dbReference>
<keyword evidence="4" id="KW-1185">Reference proteome</keyword>
<accession>A0ABV1K558</accession>
<dbReference type="PANTHER" id="PTHR48207:SF4">
    <property type="entry name" value="BLL6097 PROTEIN"/>
    <property type="match status" value="1"/>
</dbReference>
<protein>
    <submittedName>
        <fullName evidence="3">CoA transferase</fullName>
        <ecNumber evidence="3">2.8.3.-</ecNumber>
    </submittedName>
</protein>
<feature type="region of interest" description="Disordered" evidence="2">
    <location>
        <begin position="351"/>
        <end position="375"/>
    </location>
</feature>
<dbReference type="InterPro" id="IPR023606">
    <property type="entry name" value="CoA-Trfase_III_dom_1_sf"/>
</dbReference>
<evidence type="ECO:0000256" key="2">
    <source>
        <dbReference type="SAM" id="MobiDB-lite"/>
    </source>
</evidence>
<dbReference type="Proteomes" id="UP001494902">
    <property type="component" value="Unassembled WGS sequence"/>
</dbReference>
<comment type="caution">
    <text evidence="3">The sequence shown here is derived from an EMBL/GenBank/DDBJ whole genome shotgun (WGS) entry which is preliminary data.</text>
</comment>
<dbReference type="InterPro" id="IPR050483">
    <property type="entry name" value="CoA-transferase_III_domain"/>
</dbReference>
<organism evidence="3 4">
    <name type="scientific">Pseudonocardia nematodicida</name>
    <dbReference type="NCBI Taxonomy" id="1206997"/>
    <lineage>
        <taxon>Bacteria</taxon>
        <taxon>Bacillati</taxon>
        <taxon>Actinomycetota</taxon>
        <taxon>Actinomycetes</taxon>
        <taxon>Pseudonocardiales</taxon>
        <taxon>Pseudonocardiaceae</taxon>
        <taxon>Pseudonocardia</taxon>
    </lineage>
</organism>
<gene>
    <name evidence="3" type="ORF">WIS52_00605</name>
</gene>
<dbReference type="Gene3D" id="3.30.1540.10">
    <property type="entry name" value="formyl-coa transferase, domain 3"/>
    <property type="match status" value="1"/>
</dbReference>
<name>A0ABV1K558_9PSEU</name>
<dbReference type="RefSeq" id="WP_349296046.1">
    <property type="nucleotide sequence ID" value="NZ_JBEDNQ010000001.1"/>
</dbReference>
<dbReference type="GO" id="GO:0016740">
    <property type="term" value="F:transferase activity"/>
    <property type="evidence" value="ECO:0007669"/>
    <property type="project" value="UniProtKB-KW"/>
</dbReference>
<reference evidence="3 4" key="1">
    <citation type="submission" date="2024-03" db="EMBL/GenBank/DDBJ databases">
        <title>Draft genome sequence of Pseudonocardia nematodicida JCM 31783.</title>
        <authorList>
            <person name="Butdee W."/>
            <person name="Duangmal K."/>
        </authorList>
    </citation>
    <scope>NUCLEOTIDE SEQUENCE [LARGE SCALE GENOMIC DNA]</scope>
    <source>
        <strain evidence="3 4">JCM 31783</strain>
    </source>
</reference>
<dbReference type="EMBL" id="JBEDNQ010000001">
    <property type="protein sequence ID" value="MEQ3548953.1"/>
    <property type="molecule type" value="Genomic_DNA"/>
</dbReference>
<dbReference type="SUPFAM" id="SSF89796">
    <property type="entry name" value="CoA-transferase family III (CaiB/BaiF)"/>
    <property type="match status" value="1"/>
</dbReference>
<proteinExistence type="predicted"/>
<evidence type="ECO:0000313" key="4">
    <source>
        <dbReference type="Proteomes" id="UP001494902"/>
    </source>
</evidence>